<evidence type="ECO:0008006" key="5">
    <source>
        <dbReference type="Google" id="ProtNLM"/>
    </source>
</evidence>
<feature type="transmembrane region" description="Helical" evidence="2">
    <location>
        <begin position="75"/>
        <end position="95"/>
    </location>
</feature>
<keyword evidence="2" id="KW-0812">Transmembrane</keyword>
<name>A0A7K1L5Z4_9ACTN</name>
<dbReference type="Pfam" id="PF19608">
    <property type="entry name" value="DUF6113"/>
    <property type="match status" value="1"/>
</dbReference>
<feature type="transmembrane region" description="Helical" evidence="2">
    <location>
        <begin position="126"/>
        <end position="150"/>
    </location>
</feature>
<reference evidence="3 4" key="1">
    <citation type="submission" date="2019-11" db="EMBL/GenBank/DDBJ databases">
        <authorList>
            <person name="Cao P."/>
        </authorList>
    </citation>
    <scope>NUCLEOTIDE SEQUENCE [LARGE SCALE GENOMIC DNA]</scope>
    <source>
        <strain evidence="3 4">NEAU-AAG5</strain>
    </source>
</reference>
<accession>A0A7K1L5Z4</accession>
<feature type="region of interest" description="Disordered" evidence="1">
    <location>
        <begin position="1"/>
        <end position="36"/>
    </location>
</feature>
<keyword evidence="4" id="KW-1185">Reference proteome</keyword>
<comment type="caution">
    <text evidence="3">The sequence shown here is derived from an EMBL/GenBank/DDBJ whole genome shotgun (WGS) entry which is preliminary data.</text>
</comment>
<feature type="transmembrane region" description="Helical" evidence="2">
    <location>
        <begin position="43"/>
        <end position="63"/>
    </location>
</feature>
<dbReference type="InterPro" id="IPR046095">
    <property type="entry name" value="DUF6113"/>
</dbReference>
<evidence type="ECO:0000256" key="2">
    <source>
        <dbReference type="SAM" id="Phobius"/>
    </source>
</evidence>
<evidence type="ECO:0000313" key="3">
    <source>
        <dbReference type="EMBL" id="MUN39847.1"/>
    </source>
</evidence>
<dbReference type="AlphaFoldDB" id="A0A7K1L5Z4"/>
<feature type="transmembrane region" description="Helical" evidence="2">
    <location>
        <begin position="101"/>
        <end position="119"/>
    </location>
</feature>
<sequence>MDEDDEARDSAPGSPPGRALTAPVAGATPAEAEPRAGGGPLEALVSGAAYALVGLLGGVVGLLGSYAQGWTAGDVPVASILLIAVVFATVRLSGWGMGGRIGATVPAVVWGIVVFVMSTRRPEGDLVVPATLPGYVYIIGGMLAAVLGVARVPAAGPPGQWLLGRAARSRG</sequence>
<evidence type="ECO:0000256" key="1">
    <source>
        <dbReference type="SAM" id="MobiDB-lite"/>
    </source>
</evidence>
<proteinExistence type="predicted"/>
<evidence type="ECO:0000313" key="4">
    <source>
        <dbReference type="Proteomes" id="UP000432015"/>
    </source>
</evidence>
<protein>
    <recommendedName>
        <fullName evidence="5">Integral membrane protein</fullName>
    </recommendedName>
</protein>
<dbReference type="EMBL" id="WOFH01000009">
    <property type="protein sequence ID" value="MUN39847.1"/>
    <property type="molecule type" value="Genomic_DNA"/>
</dbReference>
<dbReference type="Proteomes" id="UP000432015">
    <property type="component" value="Unassembled WGS sequence"/>
</dbReference>
<dbReference type="RefSeq" id="WP_156218995.1">
    <property type="nucleotide sequence ID" value="NZ_WOFH01000009.1"/>
</dbReference>
<organism evidence="3 4">
    <name type="scientific">Actinomadura litoris</name>
    <dbReference type="NCBI Taxonomy" id="2678616"/>
    <lineage>
        <taxon>Bacteria</taxon>
        <taxon>Bacillati</taxon>
        <taxon>Actinomycetota</taxon>
        <taxon>Actinomycetes</taxon>
        <taxon>Streptosporangiales</taxon>
        <taxon>Thermomonosporaceae</taxon>
        <taxon>Actinomadura</taxon>
    </lineage>
</organism>
<keyword evidence="2" id="KW-0472">Membrane</keyword>
<gene>
    <name evidence="3" type="ORF">GNZ18_25095</name>
</gene>
<keyword evidence="2" id="KW-1133">Transmembrane helix</keyword>